<evidence type="ECO:0000313" key="4">
    <source>
        <dbReference type="Proteomes" id="UP001054252"/>
    </source>
</evidence>
<evidence type="ECO:0000256" key="1">
    <source>
        <dbReference type="SAM" id="MobiDB-lite"/>
    </source>
</evidence>
<evidence type="ECO:0000256" key="2">
    <source>
        <dbReference type="SAM" id="SignalP"/>
    </source>
</evidence>
<gene>
    <name evidence="3" type="ORF">SLEP1_g57935</name>
</gene>
<feature type="compositionally biased region" description="Acidic residues" evidence="1">
    <location>
        <begin position="108"/>
        <end position="118"/>
    </location>
</feature>
<reference evidence="3 4" key="1">
    <citation type="journal article" date="2021" name="Commun. Biol.">
        <title>The genome of Shorea leprosula (Dipterocarpaceae) highlights the ecological relevance of drought in aseasonal tropical rainforests.</title>
        <authorList>
            <person name="Ng K.K.S."/>
            <person name="Kobayashi M.J."/>
            <person name="Fawcett J.A."/>
            <person name="Hatakeyama M."/>
            <person name="Paape T."/>
            <person name="Ng C.H."/>
            <person name="Ang C.C."/>
            <person name="Tnah L.H."/>
            <person name="Lee C.T."/>
            <person name="Nishiyama T."/>
            <person name="Sese J."/>
            <person name="O'Brien M.J."/>
            <person name="Copetti D."/>
            <person name="Mohd Noor M.I."/>
            <person name="Ong R.C."/>
            <person name="Putra M."/>
            <person name="Sireger I.Z."/>
            <person name="Indrioko S."/>
            <person name="Kosugi Y."/>
            <person name="Izuno A."/>
            <person name="Isagi Y."/>
            <person name="Lee S.L."/>
            <person name="Shimizu K.K."/>
        </authorList>
    </citation>
    <scope>NUCLEOTIDE SEQUENCE [LARGE SCALE GENOMIC DNA]</scope>
    <source>
        <strain evidence="3">214</strain>
    </source>
</reference>
<organism evidence="3 4">
    <name type="scientific">Rubroshorea leprosula</name>
    <dbReference type="NCBI Taxonomy" id="152421"/>
    <lineage>
        <taxon>Eukaryota</taxon>
        <taxon>Viridiplantae</taxon>
        <taxon>Streptophyta</taxon>
        <taxon>Embryophyta</taxon>
        <taxon>Tracheophyta</taxon>
        <taxon>Spermatophyta</taxon>
        <taxon>Magnoliopsida</taxon>
        <taxon>eudicotyledons</taxon>
        <taxon>Gunneridae</taxon>
        <taxon>Pentapetalae</taxon>
        <taxon>rosids</taxon>
        <taxon>malvids</taxon>
        <taxon>Malvales</taxon>
        <taxon>Dipterocarpaceae</taxon>
        <taxon>Rubroshorea</taxon>
    </lineage>
</organism>
<protein>
    <submittedName>
        <fullName evidence="3">Uncharacterized protein</fullName>
    </submittedName>
</protein>
<accession>A0AAV5MS90</accession>
<comment type="caution">
    <text evidence="3">The sequence shown here is derived from an EMBL/GenBank/DDBJ whole genome shotgun (WGS) entry which is preliminary data.</text>
</comment>
<dbReference type="EMBL" id="BPVZ01000466">
    <property type="protein sequence ID" value="GKV51267.1"/>
    <property type="molecule type" value="Genomic_DNA"/>
</dbReference>
<dbReference type="Proteomes" id="UP001054252">
    <property type="component" value="Unassembled WGS sequence"/>
</dbReference>
<sequence length="118" mass="12589">MLICPVLLFFWHVRQGWGCSKQECRGAGLGAGRGEQGVLWGDSSTEKAGDLVEKARDWGQARCRAGAGSKAGRQGQGICGAQRRADSGSVQRSWPQGLGRREKAGVCGEEEVSGEQKI</sequence>
<keyword evidence="2" id="KW-0732">Signal</keyword>
<dbReference type="AlphaFoldDB" id="A0AAV5MS90"/>
<name>A0AAV5MS90_9ROSI</name>
<feature type="chain" id="PRO_5043528924" evidence="2">
    <location>
        <begin position="19"/>
        <end position="118"/>
    </location>
</feature>
<feature type="region of interest" description="Disordered" evidence="1">
    <location>
        <begin position="66"/>
        <end position="118"/>
    </location>
</feature>
<feature type="signal peptide" evidence="2">
    <location>
        <begin position="1"/>
        <end position="18"/>
    </location>
</feature>
<keyword evidence="4" id="KW-1185">Reference proteome</keyword>
<evidence type="ECO:0000313" key="3">
    <source>
        <dbReference type="EMBL" id="GKV51267.1"/>
    </source>
</evidence>
<proteinExistence type="predicted"/>